<protein>
    <recommendedName>
        <fullName evidence="3">Fungal N-terminal domain-containing protein</fullName>
    </recommendedName>
</protein>
<dbReference type="AlphaFoldDB" id="A0A084AQZ6"/>
<evidence type="ECO:0008006" key="3">
    <source>
        <dbReference type="Google" id="ProtNLM"/>
    </source>
</evidence>
<evidence type="ECO:0000313" key="1">
    <source>
        <dbReference type="EMBL" id="KEY67725.1"/>
    </source>
</evidence>
<organism evidence="1 2">
    <name type="scientific">Stachybotrys chartarum (strain CBS 109288 / IBT 7711)</name>
    <name type="common">Toxic black mold</name>
    <name type="synonym">Stilbospora chartarum</name>
    <dbReference type="NCBI Taxonomy" id="1280523"/>
    <lineage>
        <taxon>Eukaryota</taxon>
        <taxon>Fungi</taxon>
        <taxon>Dikarya</taxon>
        <taxon>Ascomycota</taxon>
        <taxon>Pezizomycotina</taxon>
        <taxon>Sordariomycetes</taxon>
        <taxon>Hypocreomycetidae</taxon>
        <taxon>Hypocreales</taxon>
        <taxon>Stachybotryaceae</taxon>
        <taxon>Stachybotrys</taxon>
    </lineage>
</organism>
<reference evidence="1 2" key="1">
    <citation type="journal article" date="2014" name="BMC Genomics">
        <title>Comparative genome sequencing reveals chemotype-specific gene clusters in the toxigenic black mold Stachybotrys.</title>
        <authorList>
            <person name="Semeiks J."/>
            <person name="Borek D."/>
            <person name="Otwinowski Z."/>
            <person name="Grishin N.V."/>
        </authorList>
    </citation>
    <scope>NUCLEOTIDE SEQUENCE [LARGE SCALE GENOMIC DNA]</scope>
    <source>
        <strain evidence="2">CBS 109288 / IBT 7711</strain>
    </source>
</reference>
<gene>
    <name evidence="1" type="ORF">S7711_03976</name>
</gene>
<accession>A0A084AQZ6</accession>
<proteinExistence type="predicted"/>
<keyword evidence="2" id="KW-1185">Reference proteome</keyword>
<dbReference type="HOGENOM" id="CLU_008751_1_0_1"/>
<evidence type="ECO:0000313" key="2">
    <source>
        <dbReference type="Proteomes" id="UP000028045"/>
    </source>
</evidence>
<sequence>MLPPLPFPEPGHQPFQVTPVASNALVTRRRSTYFVCVAQRLLYDMEAIGTAAGVISLGFQLHGAASKYIDGFRSAKQEVRSAQALLDCLGASLEVLDSALGKIGPIDQATERSIHLCEKALEGEMKALSELLDKLKEQDPGESLRAHLREQKKKLAYPFSRENLQRLESRLGTLNTILSTALNAMSLQANVGQILAEGRRHAALQAKLDEIVTSMAAASFTKVGAPGTEVLRLLPKPAALFEAATFMGVTTTDVDEVPKIMKTTKTDLVIKESPTKLCGCISRKSTRGSRRSFLWFAWVVEEHALHEHDPGCFYSRFQPPTVSRVLVLNRQSQFIKTCLATIVSYSVELSQAPSPWLSAQIRICNRVSFQASPAFRLIKLDRYFYRSCWYAEEITVLICKALDRLFREGKASPTDVTECGSNLLHWVAHNGLVAEAATLWPMLAFLGVPEDSMDDGNRKALSILLERNSHMENLSSVLTGAGFKSHSFEPHTILPLADRLDSDICMVQLEIHLKVLSDCRMFFDWSAIGPLCTAILQQSQDKVEAILLKKKYRVLDEKFLDWPGWVTPCHLAAVVLPDAFPIIFRHIDDELRTFAGKLGSIYVDSLNLVPSLVKISQRLHRRRRRQLCEHCLCADSLQIVLQHDYPVHWDRALYADVVYAPLHVNSLVVTHLADRRRRLANLAIELLPEQDLIRLDLRRNEPLHIGIEEVITLLEKRGHLIPASLTPAKLNSPIQPIFPEFWERNLSQILAQAGFRLPSKAPTPSPYAFEDWGLFYEYSQWLLENFGKSVLFQPVKLCSSETGLVVLSGGNAAISSGHVLGHYLAHLSSVCTEFHYQVGKREPLSISSPEVHLTLSLILEMATPDECICGCSIAGCLPATIFMWTLHSDKRTGRTRLRRALLFLESQGKLSLVHIALRFSIFEALGCRHTCCGQAWLHMSDRGYYDCAEWGDEKKQSIRAQDAEMLGLLQELLPEIVQQYQATELPLWDFIHTHLRPRVSRTLKELDSQKKVQLTSQQLNQLELQLATQLGEEAIEGLEVLSDRSPSRDEQCDSDLSVVTSSAASDSESILEDKRTRRLEAVQRCINRICGWIDDVDMASTERSRADGSRGC</sequence>
<name>A0A084AQZ6_STACB</name>
<dbReference type="EMBL" id="KL648605">
    <property type="protein sequence ID" value="KEY67725.1"/>
    <property type="molecule type" value="Genomic_DNA"/>
</dbReference>
<dbReference type="Proteomes" id="UP000028045">
    <property type="component" value="Unassembled WGS sequence"/>
</dbReference>
<dbReference type="OrthoDB" id="1577640at2759"/>